<dbReference type="Pfam" id="PF00216">
    <property type="entry name" value="Bac_DNA_binding"/>
    <property type="match status" value="1"/>
</dbReference>
<dbReference type="EMBL" id="VUMB01000075">
    <property type="protein sequence ID" value="MSS42042.1"/>
    <property type="molecule type" value="Genomic_DNA"/>
</dbReference>
<accession>A0A844F611</accession>
<dbReference type="AlphaFoldDB" id="A0A844F611"/>
<gene>
    <name evidence="1" type="ORF">FYJ37_17515</name>
</gene>
<name>A0A844F611_CLOSV</name>
<dbReference type="Proteomes" id="UP000462363">
    <property type="component" value="Unassembled WGS sequence"/>
</dbReference>
<dbReference type="GO" id="GO:0003677">
    <property type="term" value="F:DNA binding"/>
    <property type="evidence" value="ECO:0007669"/>
    <property type="project" value="InterPro"/>
</dbReference>
<evidence type="ECO:0000313" key="2">
    <source>
        <dbReference type="Proteomes" id="UP000462363"/>
    </source>
</evidence>
<evidence type="ECO:0000313" key="1">
    <source>
        <dbReference type="EMBL" id="MSS42042.1"/>
    </source>
</evidence>
<reference evidence="1 2" key="1">
    <citation type="submission" date="2019-08" db="EMBL/GenBank/DDBJ databases">
        <title>In-depth cultivation of the pig gut microbiome towards novel bacterial diversity and tailored functional studies.</title>
        <authorList>
            <person name="Wylensek D."/>
            <person name="Hitch T.C.A."/>
            <person name="Clavel T."/>
        </authorList>
    </citation>
    <scope>NUCLEOTIDE SEQUENCE [LARGE SCALE GENOMIC DNA]</scope>
    <source>
        <strain evidence="1 2">BL-389-WT-3D</strain>
    </source>
</reference>
<proteinExistence type="predicted"/>
<protein>
    <recommendedName>
        <fullName evidence="3">DNA-binding protein HU</fullName>
    </recommendedName>
</protein>
<dbReference type="InterPro" id="IPR010992">
    <property type="entry name" value="IHF-like_DNA-bd_dom_sf"/>
</dbReference>
<organism evidence="1 2">
    <name type="scientific">Clostridium scindens (strain JCM 10418 / VPI 12708)</name>
    <dbReference type="NCBI Taxonomy" id="29347"/>
    <lineage>
        <taxon>Bacteria</taxon>
        <taxon>Bacillati</taxon>
        <taxon>Bacillota</taxon>
        <taxon>Clostridia</taxon>
        <taxon>Lachnospirales</taxon>
        <taxon>Lachnospiraceae</taxon>
    </lineage>
</organism>
<dbReference type="SUPFAM" id="SSF47729">
    <property type="entry name" value="IHF-like DNA-binding proteins"/>
    <property type="match status" value="1"/>
</dbReference>
<dbReference type="Gene3D" id="4.10.520.10">
    <property type="entry name" value="IHF-like DNA-binding proteins"/>
    <property type="match status" value="1"/>
</dbReference>
<sequence length="103" mass="11892">MLLVGIKILIGDEKFIVKSELIHETWKSLGKEYKKNDVEIIINTFIKLIIEKIRDGFKIKIDGLGTFSTYLKNVYVKKNIDTGKSDYIPNVRCINFSPSKKLK</sequence>
<comment type="caution">
    <text evidence="1">The sequence shown here is derived from an EMBL/GenBank/DDBJ whole genome shotgun (WGS) entry which is preliminary data.</text>
</comment>
<evidence type="ECO:0008006" key="3">
    <source>
        <dbReference type="Google" id="ProtNLM"/>
    </source>
</evidence>
<dbReference type="InterPro" id="IPR000119">
    <property type="entry name" value="Hist_DNA-bd"/>
</dbReference>
<dbReference type="GO" id="GO:0030527">
    <property type="term" value="F:structural constituent of chromatin"/>
    <property type="evidence" value="ECO:0007669"/>
    <property type="project" value="InterPro"/>
</dbReference>